<reference evidence="1" key="1">
    <citation type="submission" date="2021-12" db="EMBL/GenBank/DDBJ databases">
        <authorList>
            <person name="Rodrigo-Torres L."/>
            <person name="Arahal R. D."/>
            <person name="Lucena T."/>
        </authorList>
    </citation>
    <scope>NUCLEOTIDE SEQUENCE</scope>
    <source>
        <strain evidence="1">CECT 8858</strain>
    </source>
</reference>
<name>A0ABM9AJP8_9BACT</name>
<dbReference type="RefSeq" id="WP_238803699.1">
    <property type="nucleotide sequence ID" value="NZ_CAKLPY010000001.1"/>
</dbReference>
<evidence type="ECO:0000313" key="1">
    <source>
        <dbReference type="EMBL" id="CAH0993935.1"/>
    </source>
</evidence>
<proteinExistence type="predicted"/>
<comment type="caution">
    <text evidence="1">The sequence shown here is derived from an EMBL/GenBank/DDBJ whole genome shotgun (WGS) entry which is preliminary data.</text>
</comment>
<protein>
    <recommendedName>
        <fullName evidence="3">SRPBCC family protein</fullName>
    </recommendedName>
</protein>
<accession>A0ABM9AJP8</accession>
<sequence length="151" mass="17786">MADKTILLTHAFDGKFEEIYEHILDFTKFGKFHPYMKNVTELSKIEPNCIKYQVNEEVVLFGFLKIKPNYEAEIIELEPQKHIRYYSFIKNAVRLNINFIFPENHAESPINVIERIELKGNGLLIAYFASILTKAHFQTFENLRKNLKTSE</sequence>
<gene>
    <name evidence="1" type="ORF">EMA8858_00040</name>
</gene>
<dbReference type="Proteomes" id="UP000837932">
    <property type="component" value="Unassembled WGS sequence"/>
</dbReference>
<evidence type="ECO:0008006" key="3">
    <source>
        <dbReference type="Google" id="ProtNLM"/>
    </source>
</evidence>
<keyword evidence="2" id="KW-1185">Reference proteome</keyword>
<organism evidence="1 2">
    <name type="scientific">Emticicia aquatica</name>
    <dbReference type="NCBI Taxonomy" id="1681835"/>
    <lineage>
        <taxon>Bacteria</taxon>
        <taxon>Pseudomonadati</taxon>
        <taxon>Bacteroidota</taxon>
        <taxon>Cytophagia</taxon>
        <taxon>Cytophagales</taxon>
        <taxon>Leadbetterellaceae</taxon>
        <taxon>Emticicia</taxon>
    </lineage>
</organism>
<dbReference type="EMBL" id="CAKLPY010000001">
    <property type="protein sequence ID" value="CAH0993935.1"/>
    <property type="molecule type" value="Genomic_DNA"/>
</dbReference>
<dbReference type="SUPFAM" id="SSF55961">
    <property type="entry name" value="Bet v1-like"/>
    <property type="match status" value="1"/>
</dbReference>
<evidence type="ECO:0000313" key="2">
    <source>
        <dbReference type="Proteomes" id="UP000837932"/>
    </source>
</evidence>